<evidence type="ECO:0000256" key="2">
    <source>
        <dbReference type="ARBA" id="ARBA00011152"/>
    </source>
</evidence>
<dbReference type="InterPro" id="IPR017926">
    <property type="entry name" value="GATASE"/>
</dbReference>
<dbReference type="Pfam" id="PF00117">
    <property type="entry name" value="GATase"/>
    <property type="match status" value="1"/>
</dbReference>
<reference evidence="13 14" key="1">
    <citation type="submission" date="2020-08" db="EMBL/GenBank/DDBJ databases">
        <title>Bridging the membrane lipid divide: bacteria of the FCB group superphylum have the potential to synthesize archaeal ether lipids.</title>
        <authorList>
            <person name="Villanueva L."/>
            <person name="Von Meijenfeldt F.A.B."/>
            <person name="Westbye A.B."/>
            <person name="Yadav S."/>
            <person name="Hopmans E.C."/>
            <person name="Dutilh B.E."/>
            <person name="Sinninghe Damste J.S."/>
        </authorList>
    </citation>
    <scope>NUCLEOTIDE SEQUENCE [LARGE SCALE GENOMIC DNA]</scope>
    <source>
        <strain evidence="13">NIOZ-UU27</strain>
    </source>
</reference>
<dbReference type="Gene3D" id="3.40.50.880">
    <property type="match status" value="1"/>
</dbReference>
<proteinExistence type="inferred from homology"/>
<comment type="subunit">
    <text evidence="2 10">Heterodimer of HisH and HisF.</text>
</comment>
<evidence type="ECO:0000256" key="4">
    <source>
        <dbReference type="ARBA" id="ARBA00022801"/>
    </source>
</evidence>
<dbReference type="Proteomes" id="UP000650524">
    <property type="component" value="Unassembled WGS sequence"/>
</dbReference>
<name>A0A8J6MYU5_9DELT</name>
<dbReference type="HAMAP" id="MF_00278">
    <property type="entry name" value="HisH"/>
    <property type="match status" value="1"/>
</dbReference>
<protein>
    <recommendedName>
        <fullName evidence="10">Imidazole glycerol phosphate synthase subunit HisH</fullName>
        <ecNumber evidence="10">4.3.2.10</ecNumber>
    </recommendedName>
    <alternativeName>
        <fullName evidence="10">IGP synthase glutaminase subunit</fullName>
        <ecNumber evidence="10">3.5.1.2</ecNumber>
    </alternativeName>
    <alternativeName>
        <fullName evidence="10">IGP synthase subunit HisH</fullName>
    </alternativeName>
    <alternativeName>
        <fullName evidence="10">ImGP synthase subunit HisH</fullName>
        <shortName evidence="10">IGPS subunit HisH</shortName>
    </alternativeName>
</protein>
<evidence type="ECO:0000259" key="12">
    <source>
        <dbReference type="Pfam" id="PF00117"/>
    </source>
</evidence>
<evidence type="ECO:0000256" key="7">
    <source>
        <dbReference type="ARBA" id="ARBA00023239"/>
    </source>
</evidence>
<evidence type="ECO:0000256" key="9">
    <source>
        <dbReference type="ARBA" id="ARBA00049534"/>
    </source>
</evidence>
<accession>A0A8J6MYU5</accession>
<dbReference type="PIRSF" id="PIRSF000495">
    <property type="entry name" value="Amidotransf_hisH"/>
    <property type="match status" value="1"/>
</dbReference>
<dbReference type="PANTHER" id="PTHR42701:SF1">
    <property type="entry name" value="IMIDAZOLE GLYCEROL PHOSPHATE SYNTHASE SUBUNIT HISH"/>
    <property type="match status" value="1"/>
</dbReference>
<feature type="active site" description="Nucleophile" evidence="10 11">
    <location>
        <position position="79"/>
    </location>
</feature>
<dbReference type="EMBL" id="JACNJD010000132">
    <property type="protein sequence ID" value="MBC8176401.1"/>
    <property type="molecule type" value="Genomic_DNA"/>
</dbReference>
<dbReference type="InterPro" id="IPR010139">
    <property type="entry name" value="Imidazole-glycPsynth_HisH"/>
</dbReference>
<comment type="function">
    <text evidence="10">IGPS catalyzes the conversion of PRFAR and glutamine to IGP, AICAR and glutamate. The HisH subunit catalyzes the hydrolysis of glutamine to glutamate and ammonia as part of the synthesis of IGP and AICAR. The resulting ammonia molecule is channeled to the active site of HisF.</text>
</comment>
<comment type="subcellular location">
    <subcellularLocation>
        <location evidence="10">Cytoplasm</location>
    </subcellularLocation>
</comment>
<dbReference type="InterPro" id="IPR029062">
    <property type="entry name" value="Class_I_gatase-like"/>
</dbReference>
<dbReference type="AlphaFoldDB" id="A0A8J6MYU5"/>
<keyword evidence="10" id="KW-0963">Cytoplasm</keyword>
<comment type="catalytic activity">
    <reaction evidence="8 10">
        <text>5-[(5-phospho-1-deoxy-D-ribulos-1-ylimino)methylamino]-1-(5-phospho-beta-D-ribosyl)imidazole-4-carboxamide + L-glutamine = D-erythro-1-(imidazol-4-yl)glycerol 3-phosphate + 5-amino-1-(5-phospho-beta-D-ribosyl)imidazole-4-carboxamide + L-glutamate + H(+)</text>
        <dbReference type="Rhea" id="RHEA:24793"/>
        <dbReference type="ChEBI" id="CHEBI:15378"/>
        <dbReference type="ChEBI" id="CHEBI:29985"/>
        <dbReference type="ChEBI" id="CHEBI:58278"/>
        <dbReference type="ChEBI" id="CHEBI:58359"/>
        <dbReference type="ChEBI" id="CHEBI:58475"/>
        <dbReference type="ChEBI" id="CHEBI:58525"/>
        <dbReference type="EC" id="4.3.2.10"/>
    </reaction>
</comment>
<evidence type="ECO:0000256" key="1">
    <source>
        <dbReference type="ARBA" id="ARBA00005091"/>
    </source>
</evidence>
<comment type="pathway">
    <text evidence="1 10">Amino-acid biosynthesis; L-histidine biosynthesis; L-histidine from 5-phospho-alpha-D-ribose 1-diphosphate: step 5/9.</text>
</comment>
<keyword evidence="6 10" id="KW-0368">Histidine biosynthesis</keyword>
<dbReference type="EC" id="4.3.2.10" evidence="10"/>
<feature type="active site" evidence="10 11">
    <location>
        <position position="188"/>
    </location>
</feature>
<gene>
    <name evidence="10 13" type="primary">hisH</name>
    <name evidence="13" type="ORF">H8E19_03275</name>
</gene>
<evidence type="ECO:0000256" key="11">
    <source>
        <dbReference type="PIRSR" id="PIRSR000495-1"/>
    </source>
</evidence>
<dbReference type="GO" id="GO:0000107">
    <property type="term" value="F:imidazoleglycerol-phosphate synthase activity"/>
    <property type="evidence" value="ECO:0007669"/>
    <property type="project" value="UniProtKB-UniRule"/>
</dbReference>
<keyword evidence="5 10" id="KW-0315">Glutamine amidotransferase</keyword>
<evidence type="ECO:0000256" key="5">
    <source>
        <dbReference type="ARBA" id="ARBA00022962"/>
    </source>
</evidence>
<evidence type="ECO:0000256" key="3">
    <source>
        <dbReference type="ARBA" id="ARBA00022605"/>
    </source>
</evidence>
<dbReference type="EC" id="3.5.1.2" evidence="10"/>
<evidence type="ECO:0000256" key="10">
    <source>
        <dbReference type="HAMAP-Rule" id="MF_00278"/>
    </source>
</evidence>
<evidence type="ECO:0000313" key="14">
    <source>
        <dbReference type="Proteomes" id="UP000650524"/>
    </source>
</evidence>
<evidence type="ECO:0000256" key="8">
    <source>
        <dbReference type="ARBA" id="ARBA00047838"/>
    </source>
</evidence>
<dbReference type="UniPathway" id="UPA00031">
    <property type="reaction ID" value="UER00010"/>
</dbReference>
<dbReference type="NCBIfam" id="TIGR01855">
    <property type="entry name" value="IMP_synth_hisH"/>
    <property type="match status" value="1"/>
</dbReference>
<evidence type="ECO:0000256" key="6">
    <source>
        <dbReference type="ARBA" id="ARBA00023102"/>
    </source>
</evidence>
<comment type="catalytic activity">
    <reaction evidence="9 10">
        <text>L-glutamine + H2O = L-glutamate + NH4(+)</text>
        <dbReference type="Rhea" id="RHEA:15889"/>
        <dbReference type="ChEBI" id="CHEBI:15377"/>
        <dbReference type="ChEBI" id="CHEBI:28938"/>
        <dbReference type="ChEBI" id="CHEBI:29985"/>
        <dbReference type="ChEBI" id="CHEBI:58359"/>
        <dbReference type="EC" id="3.5.1.2"/>
    </reaction>
</comment>
<dbReference type="PANTHER" id="PTHR42701">
    <property type="entry name" value="IMIDAZOLE GLYCEROL PHOSPHATE SYNTHASE SUBUNIT HISH"/>
    <property type="match status" value="1"/>
</dbReference>
<sequence length="212" mass="23655">MIAIIDYKAGNLKSVERALNKLGYPCCITNDKAKILDSERIVFPGVGAAGKAIDDLKRMGLDRVLSQAFQEGKPILGICLGAQIILDRSEENHTPCLGLMEGEVKRFPSPLLSFENEQLKIPHMGWNSVRVLKKHPVLPGIMPGDEFYFVHSYYPLPDSEDHVIGKTDYSIEFPTIIGVKNLIATQFHLEKSGRAGLRILKNFCNWNGVYAE</sequence>
<dbReference type="SUPFAM" id="SSF52317">
    <property type="entry name" value="Class I glutamine amidotransferase-like"/>
    <property type="match status" value="1"/>
</dbReference>
<dbReference type="PROSITE" id="PS51273">
    <property type="entry name" value="GATASE_TYPE_1"/>
    <property type="match status" value="1"/>
</dbReference>
<keyword evidence="7 10" id="KW-0456">Lyase</keyword>
<comment type="caution">
    <text evidence="13">The sequence shown here is derived from an EMBL/GenBank/DDBJ whole genome shotgun (WGS) entry which is preliminary data.</text>
</comment>
<dbReference type="GO" id="GO:0004359">
    <property type="term" value="F:glutaminase activity"/>
    <property type="evidence" value="ECO:0007669"/>
    <property type="project" value="UniProtKB-EC"/>
</dbReference>
<evidence type="ECO:0000313" key="13">
    <source>
        <dbReference type="EMBL" id="MBC8176401.1"/>
    </source>
</evidence>
<feature type="active site" evidence="10 11">
    <location>
        <position position="190"/>
    </location>
</feature>
<dbReference type="GO" id="GO:0016829">
    <property type="term" value="F:lyase activity"/>
    <property type="evidence" value="ECO:0007669"/>
    <property type="project" value="UniProtKB-KW"/>
</dbReference>
<feature type="domain" description="Glutamine amidotransferase" evidence="12">
    <location>
        <begin position="4"/>
        <end position="203"/>
    </location>
</feature>
<organism evidence="13 14">
    <name type="scientific">Candidatus Desulfacyla euxinica</name>
    <dbReference type="NCBI Taxonomy" id="2841693"/>
    <lineage>
        <taxon>Bacteria</taxon>
        <taxon>Deltaproteobacteria</taxon>
        <taxon>Candidatus Desulfacyla</taxon>
    </lineage>
</organism>
<keyword evidence="3 10" id="KW-0028">Amino-acid biosynthesis</keyword>
<keyword evidence="4 10" id="KW-0378">Hydrolase</keyword>
<dbReference type="GO" id="GO:0000105">
    <property type="term" value="P:L-histidine biosynthetic process"/>
    <property type="evidence" value="ECO:0007669"/>
    <property type="project" value="UniProtKB-UniRule"/>
</dbReference>
<dbReference type="GO" id="GO:0005737">
    <property type="term" value="C:cytoplasm"/>
    <property type="evidence" value="ECO:0007669"/>
    <property type="project" value="UniProtKB-SubCell"/>
</dbReference>
<dbReference type="CDD" id="cd01748">
    <property type="entry name" value="GATase1_IGP_Synthase"/>
    <property type="match status" value="1"/>
</dbReference>